<dbReference type="KEGG" id="ali:AZOLI_1227"/>
<protein>
    <recommendedName>
        <fullName evidence="3">DUF192 domain-containing protein</fullName>
    </recommendedName>
</protein>
<dbReference type="Gene3D" id="2.60.120.1140">
    <property type="entry name" value="Protein of unknown function DUF192"/>
    <property type="match status" value="1"/>
</dbReference>
<dbReference type="PANTHER" id="PTHR37953:SF1">
    <property type="entry name" value="UPF0127 PROTEIN MJ1496"/>
    <property type="match status" value="1"/>
</dbReference>
<dbReference type="EMBL" id="FQ311868">
    <property type="protein sequence ID" value="CBS86547.1"/>
    <property type="molecule type" value="Genomic_DNA"/>
</dbReference>
<proteinExistence type="predicted"/>
<dbReference type="STRING" id="862719.AZOLI_1227"/>
<name>G7Z4U1_AZOL4</name>
<evidence type="ECO:0000313" key="1">
    <source>
        <dbReference type="EMBL" id="CBS86547.1"/>
    </source>
</evidence>
<accession>G7Z4U1</accession>
<sequence length="171" mass="18575">MLDWRLFRFSRSGASMTFGRGIRGAVMALLLLVAAFPAVALESFQKSKLTVETAGGGKFRFTVELALTPGQQAQGLMYRQSMPADAGMLFVYDRVQPASFWMKNTLIPLDMLFIAADGRIVNIHERAVPESLDSVSSDGPVKAILELNGGMASRLGIRPGDRVVSPDITKP</sequence>
<keyword evidence="2" id="KW-1185">Reference proteome</keyword>
<dbReference type="AlphaFoldDB" id="G7Z4U1"/>
<dbReference type="Pfam" id="PF02643">
    <property type="entry name" value="DUF192"/>
    <property type="match status" value="1"/>
</dbReference>
<gene>
    <name evidence="1" type="ordered locus">AZOLI_1227</name>
</gene>
<dbReference type="PANTHER" id="PTHR37953">
    <property type="entry name" value="UPF0127 PROTEIN MJ1496"/>
    <property type="match status" value="1"/>
</dbReference>
<evidence type="ECO:0000313" key="2">
    <source>
        <dbReference type="Proteomes" id="UP000005667"/>
    </source>
</evidence>
<dbReference type="Proteomes" id="UP000005667">
    <property type="component" value="Chromosome"/>
</dbReference>
<dbReference type="HOGENOM" id="CLU_097039_2_1_5"/>
<reference evidence="2" key="1">
    <citation type="journal article" date="2011" name="PLoS Genet.">
        <title>Azospirillum genomes reveal transition of bacteria from aquatic to terrestrial environments.</title>
        <authorList>
            <person name="Wisniewski-Dye F."/>
            <person name="Borziak K."/>
            <person name="Khalsa-Moyers G."/>
            <person name="Alexandre G."/>
            <person name="Sukharnikov L.O."/>
            <person name="Wuichet K."/>
            <person name="Hurst G.B."/>
            <person name="McDonald W.H."/>
            <person name="Robertson J.S."/>
            <person name="Barbe V."/>
            <person name="Calteau A."/>
            <person name="Rouy Z."/>
            <person name="Mangenot S."/>
            <person name="Prigent-Combaret C."/>
            <person name="Normand P."/>
            <person name="Boyer M."/>
            <person name="Siguier P."/>
            <person name="Dessaux Y."/>
            <person name="Elmerich C."/>
            <person name="Condemine G."/>
            <person name="Krishnen G."/>
            <person name="Kennedy I."/>
            <person name="Paterson A.H."/>
            <person name="Gonzalez V."/>
            <person name="Mavingui P."/>
            <person name="Zhulin I.B."/>
        </authorList>
    </citation>
    <scope>NUCLEOTIDE SEQUENCE [LARGE SCALE GENOMIC DNA]</scope>
    <source>
        <strain evidence="2">4B</strain>
    </source>
</reference>
<dbReference type="InterPro" id="IPR003795">
    <property type="entry name" value="DUF192"/>
</dbReference>
<organism evidence="1 2">
    <name type="scientific">Azospirillum lipoferum (strain 4B)</name>
    <dbReference type="NCBI Taxonomy" id="862719"/>
    <lineage>
        <taxon>Bacteria</taxon>
        <taxon>Pseudomonadati</taxon>
        <taxon>Pseudomonadota</taxon>
        <taxon>Alphaproteobacteria</taxon>
        <taxon>Rhodospirillales</taxon>
        <taxon>Azospirillaceae</taxon>
        <taxon>Azospirillum</taxon>
    </lineage>
</organism>
<dbReference type="InterPro" id="IPR038695">
    <property type="entry name" value="Saro_0823-like_sf"/>
</dbReference>
<evidence type="ECO:0008006" key="3">
    <source>
        <dbReference type="Google" id="ProtNLM"/>
    </source>
</evidence>